<evidence type="ECO:0000256" key="1">
    <source>
        <dbReference type="ARBA" id="ARBA00023052"/>
    </source>
</evidence>
<organism evidence="3">
    <name type="scientific">human gut metagenome</name>
    <dbReference type="NCBI Taxonomy" id="408170"/>
    <lineage>
        <taxon>unclassified sequences</taxon>
        <taxon>metagenomes</taxon>
        <taxon>organismal metagenomes</taxon>
    </lineage>
</organism>
<dbReference type="SUPFAM" id="SSF52518">
    <property type="entry name" value="Thiamin diphosphate-binding fold (THDP-binding)"/>
    <property type="match status" value="1"/>
</dbReference>
<evidence type="ECO:0000259" key="2">
    <source>
        <dbReference type="Pfam" id="PF02775"/>
    </source>
</evidence>
<sequence length="51" mass="5617">EYGYSCMGYEIAGALGSKLAEPQKEVYAMCGDGSYLMLHSELVTSIQEHKK</sequence>
<gene>
    <name evidence="3" type="ORF">LEA_13838</name>
</gene>
<dbReference type="Gene3D" id="3.40.50.970">
    <property type="match status" value="1"/>
</dbReference>
<dbReference type="InterPro" id="IPR011766">
    <property type="entry name" value="TPP_enzyme_TPP-bd"/>
</dbReference>
<dbReference type="EMBL" id="AJWY01009394">
    <property type="protein sequence ID" value="EKC58496.1"/>
    <property type="molecule type" value="Genomic_DNA"/>
</dbReference>
<feature type="domain" description="Thiamine pyrophosphate enzyme TPP-binding" evidence="2">
    <location>
        <begin position="2"/>
        <end position="49"/>
    </location>
</feature>
<dbReference type="Pfam" id="PF02775">
    <property type="entry name" value="TPP_enzyme_C"/>
    <property type="match status" value="1"/>
</dbReference>
<protein>
    <submittedName>
        <fullName evidence="3">Protein containing Thiamine pyrophosphate enzyme</fullName>
    </submittedName>
</protein>
<keyword evidence="1" id="KW-0786">Thiamine pyrophosphate</keyword>
<comment type="caution">
    <text evidence="3">The sequence shown here is derived from an EMBL/GenBank/DDBJ whole genome shotgun (WGS) entry which is preliminary data.</text>
</comment>
<feature type="non-terminal residue" evidence="3">
    <location>
        <position position="1"/>
    </location>
</feature>
<accession>K1TGW6</accession>
<dbReference type="PROSITE" id="PS00187">
    <property type="entry name" value="TPP_ENZYMES"/>
    <property type="match status" value="1"/>
</dbReference>
<reference evidence="3" key="1">
    <citation type="journal article" date="2013" name="Environ. Microbiol.">
        <title>Microbiota from the distal guts of lean and obese adolescents exhibit partial functional redundancy besides clear differences in community structure.</title>
        <authorList>
            <person name="Ferrer M."/>
            <person name="Ruiz A."/>
            <person name="Lanza F."/>
            <person name="Haange S.B."/>
            <person name="Oberbach A."/>
            <person name="Till H."/>
            <person name="Bargiela R."/>
            <person name="Campoy C."/>
            <person name="Segura M.T."/>
            <person name="Richter M."/>
            <person name="von Bergen M."/>
            <person name="Seifert J."/>
            <person name="Suarez A."/>
        </authorList>
    </citation>
    <scope>NUCLEOTIDE SEQUENCE</scope>
</reference>
<dbReference type="GO" id="GO:0030976">
    <property type="term" value="F:thiamine pyrophosphate binding"/>
    <property type="evidence" value="ECO:0007669"/>
    <property type="project" value="InterPro"/>
</dbReference>
<dbReference type="InterPro" id="IPR029061">
    <property type="entry name" value="THDP-binding"/>
</dbReference>
<evidence type="ECO:0000313" key="3">
    <source>
        <dbReference type="EMBL" id="EKC58496.1"/>
    </source>
</evidence>
<dbReference type="InterPro" id="IPR000399">
    <property type="entry name" value="TPP-bd_CS"/>
</dbReference>
<dbReference type="GO" id="GO:0000287">
    <property type="term" value="F:magnesium ion binding"/>
    <property type="evidence" value="ECO:0007669"/>
    <property type="project" value="InterPro"/>
</dbReference>
<name>K1TGW6_9ZZZZ</name>
<dbReference type="AlphaFoldDB" id="K1TGW6"/>
<proteinExistence type="predicted"/>
<dbReference type="GO" id="GO:0003824">
    <property type="term" value="F:catalytic activity"/>
    <property type="evidence" value="ECO:0007669"/>
    <property type="project" value="InterPro"/>
</dbReference>